<evidence type="ECO:0000313" key="1">
    <source>
        <dbReference type="EMBL" id="GIE16768.1"/>
    </source>
</evidence>
<keyword evidence="2" id="KW-1185">Reference proteome</keyword>
<dbReference type="EMBL" id="BOMM01000099">
    <property type="protein sequence ID" value="GIE16768.1"/>
    <property type="molecule type" value="Genomic_DNA"/>
</dbReference>
<gene>
    <name evidence="1" type="ORF">Afe05nite_86080</name>
</gene>
<dbReference type="AlphaFoldDB" id="A0A919JBV3"/>
<organism evidence="1 2">
    <name type="scientific">Paractinoplanes ferrugineus</name>
    <dbReference type="NCBI Taxonomy" id="113564"/>
    <lineage>
        <taxon>Bacteria</taxon>
        <taxon>Bacillati</taxon>
        <taxon>Actinomycetota</taxon>
        <taxon>Actinomycetes</taxon>
        <taxon>Micromonosporales</taxon>
        <taxon>Micromonosporaceae</taxon>
        <taxon>Paractinoplanes</taxon>
    </lineage>
</organism>
<name>A0A919JBV3_9ACTN</name>
<sequence length="48" mass="5672">MSVSDRRLRLGRAQVYIEPRDAWIGMYVAPKAIYVCPLPFVVFRWSTR</sequence>
<evidence type="ECO:0000313" key="2">
    <source>
        <dbReference type="Proteomes" id="UP000598174"/>
    </source>
</evidence>
<reference evidence="1" key="1">
    <citation type="submission" date="2021-01" db="EMBL/GenBank/DDBJ databases">
        <title>Whole genome shotgun sequence of Actinoplanes ferrugineus NBRC 15555.</title>
        <authorList>
            <person name="Komaki H."/>
            <person name="Tamura T."/>
        </authorList>
    </citation>
    <scope>NUCLEOTIDE SEQUENCE</scope>
    <source>
        <strain evidence="1">NBRC 15555</strain>
    </source>
</reference>
<comment type="caution">
    <text evidence="1">The sequence shown here is derived from an EMBL/GenBank/DDBJ whole genome shotgun (WGS) entry which is preliminary data.</text>
</comment>
<proteinExistence type="predicted"/>
<protein>
    <submittedName>
        <fullName evidence="1">Uncharacterized protein</fullName>
    </submittedName>
</protein>
<accession>A0A919JBV3</accession>
<dbReference type="RefSeq" id="WP_203823088.1">
    <property type="nucleotide sequence ID" value="NZ_BAAABP010000020.1"/>
</dbReference>
<dbReference type="Proteomes" id="UP000598174">
    <property type="component" value="Unassembled WGS sequence"/>
</dbReference>